<dbReference type="InterPro" id="IPR050121">
    <property type="entry name" value="Cytochrome_P450_monoxygenase"/>
</dbReference>
<name>A0AAV9PK07_9PEZI</name>
<evidence type="ECO:0008006" key="9">
    <source>
        <dbReference type="Google" id="ProtNLM"/>
    </source>
</evidence>
<reference evidence="7 8" key="1">
    <citation type="submission" date="2023-08" db="EMBL/GenBank/DDBJ databases">
        <title>Black Yeasts Isolated from many extreme environments.</title>
        <authorList>
            <person name="Coleine C."/>
            <person name="Stajich J.E."/>
            <person name="Selbmann L."/>
        </authorList>
    </citation>
    <scope>NUCLEOTIDE SEQUENCE [LARGE SCALE GENOMIC DNA]</scope>
    <source>
        <strain evidence="7 8">CCFEE 5935</strain>
    </source>
</reference>
<keyword evidence="8" id="KW-1185">Reference proteome</keyword>
<dbReference type="PRINTS" id="PR00463">
    <property type="entry name" value="EP450I"/>
</dbReference>
<keyword evidence="5 6" id="KW-0349">Heme</keyword>
<dbReference type="GO" id="GO:0016705">
    <property type="term" value="F:oxidoreductase activity, acting on paired donors, with incorporation or reduction of molecular oxygen"/>
    <property type="evidence" value="ECO:0007669"/>
    <property type="project" value="InterPro"/>
</dbReference>
<dbReference type="Gene3D" id="1.10.630.10">
    <property type="entry name" value="Cytochrome P450"/>
    <property type="match status" value="1"/>
</dbReference>
<dbReference type="PRINTS" id="PR00385">
    <property type="entry name" value="P450"/>
</dbReference>
<dbReference type="EMBL" id="JAVRRT010000003">
    <property type="protein sequence ID" value="KAK5173646.1"/>
    <property type="molecule type" value="Genomic_DNA"/>
</dbReference>
<accession>A0AAV9PK07</accession>
<evidence type="ECO:0000256" key="4">
    <source>
        <dbReference type="ARBA" id="ARBA00023004"/>
    </source>
</evidence>
<keyword evidence="6" id="KW-0503">Monooxygenase</keyword>
<dbReference type="SUPFAM" id="SSF48264">
    <property type="entry name" value="Cytochrome P450"/>
    <property type="match status" value="1"/>
</dbReference>
<keyword evidence="6" id="KW-0560">Oxidoreductase</keyword>
<dbReference type="InterPro" id="IPR002401">
    <property type="entry name" value="Cyt_P450_E_grp-I"/>
</dbReference>
<evidence type="ECO:0000313" key="7">
    <source>
        <dbReference type="EMBL" id="KAK5173646.1"/>
    </source>
</evidence>
<dbReference type="RefSeq" id="XP_064662341.1">
    <property type="nucleotide sequence ID" value="XM_064799586.1"/>
</dbReference>
<dbReference type="PANTHER" id="PTHR24305:SF166">
    <property type="entry name" value="CYTOCHROME P450 12A4, MITOCHONDRIAL-RELATED"/>
    <property type="match status" value="1"/>
</dbReference>
<dbReference type="GO" id="GO:0020037">
    <property type="term" value="F:heme binding"/>
    <property type="evidence" value="ECO:0007669"/>
    <property type="project" value="InterPro"/>
</dbReference>
<dbReference type="InterPro" id="IPR017972">
    <property type="entry name" value="Cyt_P450_CS"/>
</dbReference>
<proteinExistence type="inferred from homology"/>
<dbReference type="Pfam" id="PF00067">
    <property type="entry name" value="p450"/>
    <property type="match status" value="1"/>
</dbReference>
<protein>
    <recommendedName>
        <fullName evidence="9">Cytochrome P450</fullName>
    </recommendedName>
</protein>
<evidence type="ECO:0000256" key="2">
    <source>
        <dbReference type="ARBA" id="ARBA00010617"/>
    </source>
</evidence>
<dbReference type="InterPro" id="IPR001128">
    <property type="entry name" value="Cyt_P450"/>
</dbReference>
<feature type="binding site" description="axial binding residue" evidence="5">
    <location>
        <position position="407"/>
    </location>
    <ligand>
        <name>heme</name>
        <dbReference type="ChEBI" id="CHEBI:30413"/>
    </ligand>
    <ligandPart>
        <name>Fe</name>
        <dbReference type="ChEBI" id="CHEBI:18248"/>
    </ligandPart>
</feature>
<dbReference type="PANTHER" id="PTHR24305">
    <property type="entry name" value="CYTOCHROME P450"/>
    <property type="match status" value="1"/>
</dbReference>
<dbReference type="GO" id="GO:0004497">
    <property type="term" value="F:monooxygenase activity"/>
    <property type="evidence" value="ECO:0007669"/>
    <property type="project" value="UniProtKB-KW"/>
</dbReference>
<keyword evidence="4 5" id="KW-0408">Iron</keyword>
<sequence>MKGGGGQHAFKIREMHDQYGPVIRINPREVHIDGRADPAFWDILYSHSNKLDKDSAYYDGFGAGLSAVSTGPADLHRARRGAMANYFSMNNIRKYEPMVLEQISKLFARLEKCKTNDEVVDLGNAYRCLTTDVITSFAIPEPRTMLDLLDFGKDFNRLLRDFAKLITFQRHLKIVFPLLSAIPDWLTIRMDKTGASLQMVDFQRSYERQTQLAIDRKGNLAADQSPSILDSLATSSELKDRDKLAPRIIEEARNTVGAGTETTASTLTTLTFHLLSNPPILVKLKKELSSANPSSSTDELLDYRTLDPLPYLNACISESLRLTNPVTGRLPRINPRAATTCTTLSGTTYVFPPGTVMSMSMPDMHSNPSIFPSPSSFKPERWLKCTDEEKAGMQQAFVPFGRGSRACIGMELARMEVLLMAGNLFGRFGMELWETREEDVGWRHDFFAPFGPADSKGLRVKVV</sequence>
<evidence type="ECO:0000256" key="5">
    <source>
        <dbReference type="PIRSR" id="PIRSR602401-1"/>
    </source>
</evidence>
<organism evidence="7 8">
    <name type="scientific">Saxophila tyrrhenica</name>
    <dbReference type="NCBI Taxonomy" id="1690608"/>
    <lineage>
        <taxon>Eukaryota</taxon>
        <taxon>Fungi</taxon>
        <taxon>Dikarya</taxon>
        <taxon>Ascomycota</taxon>
        <taxon>Pezizomycotina</taxon>
        <taxon>Dothideomycetes</taxon>
        <taxon>Dothideomycetidae</taxon>
        <taxon>Mycosphaerellales</taxon>
        <taxon>Extremaceae</taxon>
        <taxon>Saxophila</taxon>
    </lineage>
</organism>
<dbReference type="InterPro" id="IPR036396">
    <property type="entry name" value="Cyt_P450_sf"/>
</dbReference>
<gene>
    <name evidence="7" type="ORF">LTR77_002327</name>
</gene>
<dbReference type="Proteomes" id="UP001337655">
    <property type="component" value="Unassembled WGS sequence"/>
</dbReference>
<dbReference type="GeneID" id="89923674"/>
<dbReference type="AlphaFoldDB" id="A0AAV9PK07"/>
<dbReference type="CDD" id="cd11062">
    <property type="entry name" value="CYP58-like"/>
    <property type="match status" value="1"/>
</dbReference>
<dbReference type="GO" id="GO:0005506">
    <property type="term" value="F:iron ion binding"/>
    <property type="evidence" value="ECO:0007669"/>
    <property type="project" value="InterPro"/>
</dbReference>
<evidence type="ECO:0000256" key="3">
    <source>
        <dbReference type="ARBA" id="ARBA00022723"/>
    </source>
</evidence>
<evidence type="ECO:0000256" key="6">
    <source>
        <dbReference type="RuleBase" id="RU000461"/>
    </source>
</evidence>
<comment type="similarity">
    <text evidence="2 6">Belongs to the cytochrome P450 family.</text>
</comment>
<evidence type="ECO:0000313" key="8">
    <source>
        <dbReference type="Proteomes" id="UP001337655"/>
    </source>
</evidence>
<dbReference type="PROSITE" id="PS00086">
    <property type="entry name" value="CYTOCHROME_P450"/>
    <property type="match status" value="1"/>
</dbReference>
<comment type="cofactor">
    <cofactor evidence="1 5">
        <name>heme</name>
        <dbReference type="ChEBI" id="CHEBI:30413"/>
    </cofactor>
</comment>
<evidence type="ECO:0000256" key="1">
    <source>
        <dbReference type="ARBA" id="ARBA00001971"/>
    </source>
</evidence>
<keyword evidence="3 5" id="KW-0479">Metal-binding</keyword>
<comment type="caution">
    <text evidence="7">The sequence shown here is derived from an EMBL/GenBank/DDBJ whole genome shotgun (WGS) entry which is preliminary data.</text>
</comment>